<dbReference type="AlphaFoldDB" id="A0A4S9UAI4"/>
<proteinExistence type="predicted"/>
<comment type="caution">
    <text evidence="2">The sequence shown here is derived from an EMBL/GenBank/DDBJ whole genome shotgun (WGS) entry which is preliminary data.</text>
</comment>
<evidence type="ECO:0000313" key="2">
    <source>
        <dbReference type="EMBL" id="THZ34357.1"/>
    </source>
</evidence>
<evidence type="ECO:0000313" key="3">
    <source>
        <dbReference type="Proteomes" id="UP000310121"/>
    </source>
</evidence>
<reference evidence="2 3" key="1">
    <citation type="submission" date="2018-10" db="EMBL/GenBank/DDBJ databases">
        <title>Fifty Aureobasidium pullulans genomes reveal a recombining polyextremotolerant generalist.</title>
        <authorList>
            <person name="Gostincar C."/>
            <person name="Turk M."/>
            <person name="Zajc J."/>
            <person name="Gunde-Cimerman N."/>
        </authorList>
    </citation>
    <scope>NUCLEOTIDE SEQUENCE [LARGE SCALE GENOMIC DNA]</scope>
    <source>
        <strain evidence="2 3">EXF-3844</strain>
    </source>
</reference>
<feature type="compositionally biased region" description="Acidic residues" evidence="1">
    <location>
        <begin position="277"/>
        <end position="313"/>
    </location>
</feature>
<feature type="region of interest" description="Disordered" evidence="1">
    <location>
        <begin position="274"/>
        <end position="404"/>
    </location>
</feature>
<name>A0A4S9UAI4_AURPU</name>
<sequence length="404" mass="46300">MNTPEPTPMKPHFTRQIEEINLTGSPEPRRPQKHRTHFDLELYVLNHQQSRKDSTTIWHRDADGSFRAEEYEDLLTYLRARRGLNSDINSGWAEEKWKQWLERDNHPAVQAFLDHNDKPSEVKILNETLKHLHTGESAVEDAWSEVNHVRENILLAFHPSGRYNDDKLFRETKTILSNLTGDLRAIESAHAQVVDKLGEAATAVKSLVEAKAAAEDYKSRRRSAELKTVNTVKFVKECLENHCNLVNIVLGQPDPLIQQGTDLMQLILSELSGVHDDPEEGTDDGQDSAMSESEENQMSELEQDQASESEEDAEYRHDSKRQKRDQQSPVTQPEKRQTRQTKLVLGRVEKSRRISYRRKPEQSASPSHELGSDCEGPNPLSGSPRRSMRLRNLNVSTFKGFRTR</sequence>
<organism evidence="2 3">
    <name type="scientific">Aureobasidium pullulans</name>
    <name type="common">Black yeast</name>
    <name type="synonym">Pullularia pullulans</name>
    <dbReference type="NCBI Taxonomy" id="5580"/>
    <lineage>
        <taxon>Eukaryota</taxon>
        <taxon>Fungi</taxon>
        <taxon>Dikarya</taxon>
        <taxon>Ascomycota</taxon>
        <taxon>Pezizomycotina</taxon>
        <taxon>Dothideomycetes</taxon>
        <taxon>Dothideomycetidae</taxon>
        <taxon>Dothideales</taxon>
        <taxon>Saccotheciaceae</taxon>
        <taxon>Aureobasidium</taxon>
    </lineage>
</organism>
<dbReference type="Proteomes" id="UP000310121">
    <property type="component" value="Unassembled WGS sequence"/>
</dbReference>
<gene>
    <name evidence="2" type="ORF">D6C90_07776</name>
</gene>
<dbReference type="EMBL" id="QZBN01000976">
    <property type="protein sequence ID" value="THZ34357.1"/>
    <property type="molecule type" value="Genomic_DNA"/>
</dbReference>
<accession>A0A4S9UAI4</accession>
<protein>
    <submittedName>
        <fullName evidence="2">Uncharacterized protein</fullName>
    </submittedName>
</protein>
<evidence type="ECO:0000256" key="1">
    <source>
        <dbReference type="SAM" id="MobiDB-lite"/>
    </source>
</evidence>